<dbReference type="PANTHER" id="PTHR46825:SF15">
    <property type="entry name" value="BETA-LACTAMASE-RELATED DOMAIN-CONTAINING PROTEIN"/>
    <property type="match status" value="1"/>
</dbReference>
<evidence type="ECO:0000259" key="2">
    <source>
        <dbReference type="Pfam" id="PF00144"/>
    </source>
</evidence>
<dbReference type="RefSeq" id="WP_112861385.1">
    <property type="nucleotide sequence ID" value="NZ_UAQP01000005.1"/>
</dbReference>
<reference evidence="3 4" key="1">
    <citation type="submission" date="2018-06" db="EMBL/GenBank/DDBJ databases">
        <authorList>
            <consortium name="Pathogen Informatics"/>
            <person name="Doyle S."/>
        </authorList>
    </citation>
    <scope>NUCLEOTIDE SEQUENCE [LARGE SCALE GENOMIC DNA]</scope>
    <source>
        <strain evidence="3 4">NCTC11166</strain>
    </source>
</reference>
<dbReference type="PANTHER" id="PTHR46825">
    <property type="entry name" value="D-ALANYL-D-ALANINE-CARBOXYPEPTIDASE/ENDOPEPTIDASE AMPH"/>
    <property type="match status" value="1"/>
</dbReference>
<dbReference type="Proteomes" id="UP000251186">
    <property type="component" value="Unassembled WGS sequence"/>
</dbReference>
<dbReference type="InterPro" id="IPR006311">
    <property type="entry name" value="TAT_signal"/>
</dbReference>
<keyword evidence="3" id="KW-0121">Carboxypeptidase</keyword>
<dbReference type="Pfam" id="PF00144">
    <property type="entry name" value="Beta-lactamase"/>
    <property type="match status" value="1"/>
</dbReference>
<sequence>MTVNRRNLLIAGLCAPALHAGQAMARPIATQAAADDIQSFVRKAMRRLGTAPGLALAVVNEDGPVLVSGHGVADIRSGRRVDADTAFYIASATKSFTALGLAAMASRGEVDLDAPLADWIGDTPLPADIATTVTLTDLLSHRSGVDNGPISFRAAYSGDHTPAMMQALLARTTKRPDAPHGVFRYANAGYNLATTLLERRFGRDWRLMVRDEVLIPAGMMQTTAWVSDARRRGVTAVGHFADRAGDPVVSPLQKVDDTMQSAGGLMSTANDMARWLAIQIEAGPLVASTHRPQVAQETTFGPYRRDGYGLGWQTGWYGDDRLIHHFGNFAGSRAHVSFMPDRRIGVAVLINEDLFGGDMADLIANYAYDRLKGRSDLETAYAAELDTLVARRDGRRQAVARSRRERAARPWSLPQPPQAYAGTYENEALGTMRIGVDQNRLTAAIGVLSAVADPLTDATGVRVELVPFQGQEILFPSPDTLAFNDETFRRERV</sequence>
<feature type="domain" description="Beta-lactamase-related" evidence="2">
    <location>
        <begin position="42"/>
        <end position="360"/>
    </location>
</feature>
<evidence type="ECO:0000313" key="3">
    <source>
        <dbReference type="EMBL" id="SPU51862.1"/>
    </source>
</evidence>
<evidence type="ECO:0000313" key="4">
    <source>
        <dbReference type="Proteomes" id="UP000251186"/>
    </source>
</evidence>
<dbReference type="GO" id="GO:0009002">
    <property type="term" value="F:serine-type D-Ala-D-Ala carboxypeptidase activity"/>
    <property type="evidence" value="ECO:0007669"/>
    <property type="project" value="UniProtKB-EC"/>
</dbReference>
<name>A0A2X1BH00_BREVE</name>
<feature type="signal peptide" evidence="1">
    <location>
        <begin position="1"/>
        <end position="25"/>
    </location>
</feature>
<feature type="chain" id="PRO_5016030579" evidence="1">
    <location>
        <begin position="26"/>
        <end position="493"/>
    </location>
</feature>
<dbReference type="Gene3D" id="3.40.710.10">
    <property type="entry name" value="DD-peptidase/beta-lactamase superfamily"/>
    <property type="match status" value="1"/>
</dbReference>
<gene>
    <name evidence="3" type="ORF">NCTC11166_00172</name>
</gene>
<keyword evidence="3" id="KW-0645">Protease</keyword>
<dbReference type="EC" id="3.4.16.4" evidence="3"/>
<dbReference type="InterPro" id="IPR001466">
    <property type="entry name" value="Beta-lactam-related"/>
</dbReference>
<dbReference type="InterPro" id="IPR012338">
    <property type="entry name" value="Beta-lactam/transpept-like"/>
</dbReference>
<keyword evidence="1" id="KW-0732">Signal</keyword>
<dbReference type="PROSITE" id="PS51318">
    <property type="entry name" value="TAT"/>
    <property type="match status" value="1"/>
</dbReference>
<accession>A0A2X1BH00</accession>
<dbReference type="InterPro" id="IPR050491">
    <property type="entry name" value="AmpC-like"/>
</dbReference>
<protein>
    <submittedName>
        <fullName evidence="3">D-alanyl-D-alanine carboxypeptidase</fullName>
        <ecNumber evidence="3">3.4.16.4</ecNumber>
    </submittedName>
</protein>
<proteinExistence type="predicted"/>
<dbReference type="EMBL" id="UAQP01000005">
    <property type="protein sequence ID" value="SPU51862.1"/>
    <property type="molecule type" value="Genomic_DNA"/>
</dbReference>
<dbReference type="AlphaFoldDB" id="A0A2X1BH00"/>
<dbReference type="SUPFAM" id="SSF56601">
    <property type="entry name" value="beta-lactamase/transpeptidase-like"/>
    <property type="match status" value="1"/>
</dbReference>
<evidence type="ECO:0000256" key="1">
    <source>
        <dbReference type="SAM" id="SignalP"/>
    </source>
</evidence>
<organism evidence="3 4">
    <name type="scientific">Brevundimonas vesicularis</name>
    <name type="common">Pseudomonas vesicularis</name>
    <dbReference type="NCBI Taxonomy" id="41276"/>
    <lineage>
        <taxon>Bacteria</taxon>
        <taxon>Pseudomonadati</taxon>
        <taxon>Pseudomonadota</taxon>
        <taxon>Alphaproteobacteria</taxon>
        <taxon>Caulobacterales</taxon>
        <taxon>Caulobacteraceae</taxon>
        <taxon>Brevundimonas</taxon>
    </lineage>
</organism>
<keyword evidence="3" id="KW-0378">Hydrolase</keyword>